<evidence type="ECO:0000313" key="2">
    <source>
        <dbReference type="EMBL" id="KAG7500346.1"/>
    </source>
</evidence>
<organism evidence="2 3">
    <name type="scientific">Solea senegalensis</name>
    <name type="common">Senegalese sole</name>
    <dbReference type="NCBI Taxonomy" id="28829"/>
    <lineage>
        <taxon>Eukaryota</taxon>
        <taxon>Metazoa</taxon>
        <taxon>Chordata</taxon>
        <taxon>Craniata</taxon>
        <taxon>Vertebrata</taxon>
        <taxon>Euteleostomi</taxon>
        <taxon>Actinopterygii</taxon>
        <taxon>Neopterygii</taxon>
        <taxon>Teleostei</taxon>
        <taxon>Neoteleostei</taxon>
        <taxon>Acanthomorphata</taxon>
        <taxon>Carangaria</taxon>
        <taxon>Pleuronectiformes</taxon>
        <taxon>Pleuronectoidei</taxon>
        <taxon>Soleidae</taxon>
        <taxon>Solea</taxon>
    </lineage>
</organism>
<reference evidence="2 3" key="1">
    <citation type="journal article" date="2021" name="Sci. Rep.">
        <title>Chromosome anchoring in Senegalese sole (Solea senegalensis) reveals sex-associated markers and genome rearrangements in flatfish.</title>
        <authorList>
            <person name="Guerrero-Cozar I."/>
            <person name="Gomez-Garrido J."/>
            <person name="Berbel C."/>
            <person name="Martinez-Blanch J.F."/>
            <person name="Alioto T."/>
            <person name="Claros M.G."/>
            <person name="Gagnaire P.A."/>
            <person name="Manchado M."/>
        </authorList>
    </citation>
    <scope>NUCLEOTIDE SEQUENCE [LARGE SCALE GENOMIC DNA]</scope>
    <source>
        <strain evidence="2">Sse05_10M</strain>
    </source>
</reference>
<dbReference type="AlphaFoldDB" id="A0AAV6R4Q3"/>
<accession>A0AAV6R4Q3</accession>
<name>A0AAV6R4Q3_SOLSE</name>
<feature type="region of interest" description="Disordered" evidence="1">
    <location>
        <begin position="64"/>
        <end position="100"/>
    </location>
</feature>
<proteinExistence type="predicted"/>
<feature type="compositionally biased region" description="Polar residues" evidence="1">
    <location>
        <begin position="88"/>
        <end position="100"/>
    </location>
</feature>
<dbReference type="Proteomes" id="UP000693946">
    <property type="component" value="Linkage Group LG20"/>
</dbReference>
<gene>
    <name evidence="2" type="ORF">JOB18_016269</name>
</gene>
<evidence type="ECO:0000256" key="1">
    <source>
        <dbReference type="SAM" id="MobiDB-lite"/>
    </source>
</evidence>
<dbReference type="EMBL" id="JAGKHQ010000013">
    <property type="protein sequence ID" value="KAG7500346.1"/>
    <property type="molecule type" value="Genomic_DNA"/>
</dbReference>
<comment type="caution">
    <text evidence="2">The sequence shown here is derived from an EMBL/GenBank/DDBJ whole genome shotgun (WGS) entry which is preliminary data.</text>
</comment>
<keyword evidence="3" id="KW-1185">Reference proteome</keyword>
<protein>
    <submittedName>
        <fullName evidence="2">Uncharacterized protein</fullName>
    </submittedName>
</protein>
<evidence type="ECO:0000313" key="3">
    <source>
        <dbReference type="Proteomes" id="UP000693946"/>
    </source>
</evidence>
<sequence>MEAPASLITHCAMNVLPLKGSTLPLMMHGEKKHALTCSDSEKREKNLLQTKIFWFTSQLNICSSSQTTSSPSKAEAQGNKPEDKLIVTETSPDNPDTSHLSGRRWNAAGLVTCEAFIADWKLLRPVCGVNDNFLTSF</sequence>